<comment type="caution">
    <text evidence="2">The sequence shown here is derived from an EMBL/GenBank/DDBJ whole genome shotgun (WGS) entry which is preliminary data.</text>
</comment>
<organism evidence="2 3">
    <name type="scientific">Sphingobium terrigena</name>
    <dbReference type="NCBI Taxonomy" id="2304063"/>
    <lineage>
        <taxon>Bacteria</taxon>
        <taxon>Pseudomonadati</taxon>
        <taxon>Pseudomonadota</taxon>
        <taxon>Alphaproteobacteria</taxon>
        <taxon>Sphingomonadales</taxon>
        <taxon>Sphingomonadaceae</taxon>
        <taxon>Sphingobium</taxon>
    </lineage>
</organism>
<accession>A0A418YMU0</accession>
<evidence type="ECO:0000313" key="3">
    <source>
        <dbReference type="Proteomes" id="UP000283469"/>
    </source>
</evidence>
<dbReference type="InterPro" id="IPR027417">
    <property type="entry name" value="P-loop_NTPase"/>
</dbReference>
<dbReference type="Gene3D" id="3.40.50.300">
    <property type="entry name" value="P-loop containing nucleotide triphosphate hydrolases"/>
    <property type="match status" value="2"/>
</dbReference>
<sequence>MTTLTKSSEVIAEYQLLSAPRFDAENLDARLFDSAIGQRAFWNHVALHLVRGLGATAELRIAHLERTEISLRLYASADIAALAQIEQAEAMLPPGFRWRKVEPDTTIDAMSLRIARVVRRLEFVDLPVPSPDIQRRSAEGETPIFDMIPVGDGLRFLPRLDTDFSELLTERFCLPLPGPLDEHRPRAKSLFQAVQGGSPLVISVALHPVDPFEHEENQIKALGWKRFLDQFVGHLVSAGFASVQSLRSAYDRFSLPRGHLCRASIRVGGTNHGAVIGLANVVASQFGGFQGFQVVQPRRSIAGIALADADIDSPAAWSDAQRERQYERLASDMREAGVSAEDAAEAFDFLLRLPHLFTLEEAHDLVRLPFADDEGLPGFETEPVPPFTVPSIAFLPAAGADGAVAPPPADKLRLGMVQRPGAPLSRDDQPLANTAWHAINPTDLTKHALIVGSTGSGKTTATMFLVRELIRLRVPFLVIEPVKTEYFGRLENVIPKIRRRNFEGAPTGGPGKDFLAFDPLRVPKGISIARHASYLKSCFEAAFPMEPVTAMLVEKGLIEYYTGMRKDGCCGFGKFDRGGPHMGSIRADGAIFPSYASFKAFITGPFVDREFSAPAVGQSRAHEMRDIFRRRFENLSLGILGTSFELADAAYRHFYRKNGNRPDPAYYDLLARDLLTWPTVVELDAVPDADQKALAMAFLMTYIFEYRQAEDLLARETGQPLAEVLRHLLIIEEAHRLLANQATASRGAEQVGEGARGKSVGLFVDMLAEIRAFGQGLAIVEQIPSKIVPEAVKNTSLKIMLRLAAKDDRDSLGAAMNFTEAQKRYVTLLKVDKPRDTIPGRVNFVLFEEGLEQPLLLHLPLSGTSGPEARPFDEFF</sequence>
<proteinExistence type="predicted"/>
<dbReference type="Pfam" id="PF01935">
    <property type="entry name" value="DUF87"/>
    <property type="match status" value="1"/>
</dbReference>
<evidence type="ECO:0000259" key="1">
    <source>
        <dbReference type="Pfam" id="PF01935"/>
    </source>
</evidence>
<gene>
    <name evidence="2" type="ORF">D0Z70_19980</name>
</gene>
<dbReference type="InterPro" id="IPR051162">
    <property type="entry name" value="T4SS_component"/>
</dbReference>
<dbReference type="OrthoDB" id="102453at2"/>
<dbReference type="AlphaFoldDB" id="A0A418YMU0"/>
<dbReference type="SUPFAM" id="SSF52540">
    <property type="entry name" value="P-loop containing nucleoside triphosphate hydrolases"/>
    <property type="match status" value="1"/>
</dbReference>
<feature type="domain" description="Helicase HerA central" evidence="1">
    <location>
        <begin position="443"/>
        <end position="488"/>
    </location>
</feature>
<reference evidence="2 3" key="1">
    <citation type="submission" date="2018-08" db="EMBL/GenBank/DDBJ databases">
        <title>Sphingobium sp. EO9.</title>
        <authorList>
            <person name="Park Y."/>
            <person name="Kim K.H."/>
            <person name="Jeon C.O."/>
        </authorList>
    </citation>
    <scope>NUCLEOTIDE SEQUENCE [LARGE SCALE GENOMIC DNA]</scope>
    <source>
        <strain evidence="2 3">EO9</strain>
    </source>
</reference>
<keyword evidence="3" id="KW-1185">Reference proteome</keyword>
<dbReference type="Proteomes" id="UP000283469">
    <property type="component" value="Unassembled WGS sequence"/>
</dbReference>
<dbReference type="PANTHER" id="PTHR30121">
    <property type="entry name" value="UNCHARACTERIZED PROTEIN YJGR-RELATED"/>
    <property type="match status" value="1"/>
</dbReference>
<protein>
    <submittedName>
        <fullName evidence="2">DUF87 domain-containing protein</fullName>
    </submittedName>
</protein>
<dbReference type="PANTHER" id="PTHR30121:SF6">
    <property type="entry name" value="SLR6007 PROTEIN"/>
    <property type="match status" value="1"/>
</dbReference>
<dbReference type="EMBL" id="QVRA01000026">
    <property type="protein sequence ID" value="RJG52489.1"/>
    <property type="molecule type" value="Genomic_DNA"/>
</dbReference>
<dbReference type="InterPro" id="IPR002789">
    <property type="entry name" value="HerA_central"/>
</dbReference>
<evidence type="ECO:0000313" key="2">
    <source>
        <dbReference type="EMBL" id="RJG52489.1"/>
    </source>
</evidence>
<name>A0A418YMU0_9SPHN</name>